<keyword evidence="2" id="KW-1185">Reference proteome</keyword>
<reference evidence="1" key="1">
    <citation type="submission" date="2017-10" db="EMBL/GenBank/DDBJ databases">
        <title>Genome sequence of cellulolytic Lachnospiraceae bacterium XHS1971 isolated from hotspring sediment.</title>
        <authorList>
            <person name="Vasudevan G."/>
            <person name="Joshi A.J."/>
            <person name="Hivarkar S."/>
            <person name="Lanjekar V.B."/>
            <person name="Dhakephalkar P.K."/>
            <person name="Dagar S."/>
        </authorList>
    </citation>
    <scope>NUCLEOTIDE SEQUENCE</scope>
    <source>
        <strain evidence="1">XHS1971</strain>
    </source>
</reference>
<dbReference type="Proteomes" id="UP000224460">
    <property type="component" value="Unassembled WGS sequence"/>
</dbReference>
<evidence type="ECO:0000313" key="1">
    <source>
        <dbReference type="EMBL" id="PHV72360.1"/>
    </source>
</evidence>
<sequence>MLEKWFNKVKGPQNKKGLTGVLLLLLLGLGITFFPISPRETPTKAVVTPSSEAAKEPLTYEEALEKRLTIILQKMEGVGQVNVMITTVSDKEKILAEEKTQSHQKQQETDQGGGTRITEKEDMQNKIILQTGNVPYVIKENKPIIKGVLVIAEGAENSEVKSNIIQSVTSLLDVPVHKVAVYKKGK</sequence>
<organism evidence="1 2">
    <name type="scientific">Sporanaerobium hydrogeniformans</name>
    <dbReference type="NCBI Taxonomy" id="3072179"/>
    <lineage>
        <taxon>Bacteria</taxon>
        <taxon>Bacillati</taxon>
        <taxon>Bacillota</taxon>
        <taxon>Clostridia</taxon>
        <taxon>Lachnospirales</taxon>
        <taxon>Lachnospiraceae</taxon>
        <taxon>Sporanaerobium</taxon>
    </lineage>
</organism>
<proteinExistence type="predicted"/>
<accession>A0AC61DG85</accession>
<dbReference type="EMBL" id="PEDL01000001">
    <property type="protein sequence ID" value="PHV72360.1"/>
    <property type="molecule type" value="Genomic_DNA"/>
</dbReference>
<comment type="caution">
    <text evidence="1">The sequence shown here is derived from an EMBL/GenBank/DDBJ whole genome shotgun (WGS) entry which is preliminary data.</text>
</comment>
<gene>
    <name evidence="1" type="ORF">CS063_02460</name>
</gene>
<protein>
    <submittedName>
        <fullName evidence="1">Uncharacterized protein</fullName>
    </submittedName>
</protein>
<evidence type="ECO:0000313" key="2">
    <source>
        <dbReference type="Proteomes" id="UP000224460"/>
    </source>
</evidence>
<name>A0AC61DG85_9FIRM</name>